<dbReference type="InterPro" id="IPR036002">
    <property type="entry name" value="Stathmin_sf"/>
</dbReference>
<feature type="compositionally biased region" description="Basic and acidic residues" evidence="3">
    <location>
        <begin position="112"/>
        <end position="137"/>
    </location>
</feature>
<dbReference type="Proteomes" id="UP000288716">
    <property type="component" value="Unassembled WGS sequence"/>
</dbReference>
<dbReference type="GO" id="GO:0043005">
    <property type="term" value="C:neuron projection"/>
    <property type="evidence" value="ECO:0007669"/>
    <property type="project" value="TreeGrafter"/>
</dbReference>
<name>A0A443S522_9ACAR</name>
<proteinExistence type="inferred from homology"/>
<organism evidence="4 5">
    <name type="scientific">Leptotrombidium deliense</name>
    <dbReference type="NCBI Taxonomy" id="299467"/>
    <lineage>
        <taxon>Eukaryota</taxon>
        <taxon>Metazoa</taxon>
        <taxon>Ecdysozoa</taxon>
        <taxon>Arthropoda</taxon>
        <taxon>Chelicerata</taxon>
        <taxon>Arachnida</taxon>
        <taxon>Acari</taxon>
        <taxon>Acariformes</taxon>
        <taxon>Trombidiformes</taxon>
        <taxon>Prostigmata</taxon>
        <taxon>Anystina</taxon>
        <taxon>Parasitengona</taxon>
        <taxon>Trombiculoidea</taxon>
        <taxon>Trombiculidae</taxon>
        <taxon>Leptotrombidium</taxon>
    </lineage>
</organism>
<protein>
    <recommendedName>
        <fullName evidence="1">Stathmin</fullName>
    </recommendedName>
</protein>
<evidence type="ECO:0000256" key="2">
    <source>
        <dbReference type="SAM" id="Coils"/>
    </source>
</evidence>
<sequence length="154" mass="17614">MSDNCELTTEPTNKRESKGGIQYELVLENPTSDAPSSLPFQSPSRQISVEDIENKLKAAEERRRSMEAQKINQLKEKENHILELKEKRNEFTASFIESARDALEKKMEISKEKRDTFLKGIQDKSREHEKRIAEVRQNKTVSPQPTGGDVSAPE</sequence>
<dbReference type="GO" id="GO:0031175">
    <property type="term" value="P:neuron projection development"/>
    <property type="evidence" value="ECO:0007669"/>
    <property type="project" value="TreeGrafter"/>
</dbReference>
<keyword evidence="5" id="KW-1185">Reference proteome</keyword>
<dbReference type="PROSITE" id="PS51663">
    <property type="entry name" value="STATHMIN_3"/>
    <property type="match status" value="1"/>
</dbReference>
<keyword evidence="2" id="KW-0175">Coiled coil</keyword>
<evidence type="ECO:0000256" key="3">
    <source>
        <dbReference type="SAM" id="MobiDB-lite"/>
    </source>
</evidence>
<dbReference type="Gene3D" id="6.10.280.30">
    <property type="match status" value="1"/>
</dbReference>
<dbReference type="STRING" id="299467.A0A443S522"/>
<dbReference type="VEuPathDB" id="VectorBase:LDEU009411"/>
<comment type="similarity">
    <text evidence="1">Belongs to the stathmin family.</text>
</comment>
<dbReference type="SUPFAM" id="SSF101494">
    <property type="entry name" value="Stathmin"/>
    <property type="match status" value="1"/>
</dbReference>
<feature type="compositionally biased region" description="Polar residues" evidence="3">
    <location>
        <begin position="1"/>
        <end position="11"/>
    </location>
</feature>
<dbReference type="Pfam" id="PF00836">
    <property type="entry name" value="Stathmin"/>
    <property type="match status" value="1"/>
</dbReference>
<dbReference type="OrthoDB" id="5986631at2759"/>
<dbReference type="PRINTS" id="PR00345">
    <property type="entry name" value="STATHMIN"/>
</dbReference>
<gene>
    <name evidence="4" type="ORF">B4U80_04887</name>
</gene>
<dbReference type="AlphaFoldDB" id="A0A443S522"/>
<feature type="region of interest" description="Disordered" evidence="3">
    <location>
        <begin position="1"/>
        <end position="20"/>
    </location>
</feature>
<feature type="region of interest" description="Disordered" evidence="3">
    <location>
        <begin position="112"/>
        <end position="154"/>
    </location>
</feature>
<evidence type="ECO:0000313" key="5">
    <source>
        <dbReference type="Proteomes" id="UP000288716"/>
    </source>
</evidence>
<dbReference type="InterPro" id="IPR000956">
    <property type="entry name" value="Stathmin_fam"/>
</dbReference>
<evidence type="ECO:0000256" key="1">
    <source>
        <dbReference type="RuleBase" id="RU004388"/>
    </source>
</evidence>
<dbReference type="PANTHER" id="PTHR10104">
    <property type="entry name" value="STATHMIN"/>
    <property type="match status" value="1"/>
</dbReference>
<dbReference type="GO" id="GO:0007019">
    <property type="term" value="P:microtubule depolymerization"/>
    <property type="evidence" value="ECO:0007669"/>
    <property type="project" value="TreeGrafter"/>
</dbReference>
<accession>A0A443S522</accession>
<dbReference type="GO" id="GO:0005737">
    <property type="term" value="C:cytoplasm"/>
    <property type="evidence" value="ECO:0007669"/>
    <property type="project" value="TreeGrafter"/>
</dbReference>
<feature type="coiled-coil region" evidence="2">
    <location>
        <begin position="49"/>
        <end position="94"/>
    </location>
</feature>
<dbReference type="PANTHER" id="PTHR10104:SF1">
    <property type="entry name" value="STATHMIN, ISOFORM D"/>
    <property type="match status" value="1"/>
</dbReference>
<comment type="caution">
    <text evidence="4">The sequence shown here is derived from an EMBL/GenBank/DDBJ whole genome shotgun (WGS) entry which is preliminary data.</text>
</comment>
<evidence type="ECO:0000313" key="4">
    <source>
        <dbReference type="EMBL" id="RWS22629.1"/>
    </source>
</evidence>
<dbReference type="GO" id="GO:0015631">
    <property type="term" value="F:tubulin binding"/>
    <property type="evidence" value="ECO:0007669"/>
    <property type="project" value="TreeGrafter"/>
</dbReference>
<dbReference type="GO" id="GO:0031110">
    <property type="term" value="P:regulation of microtubule polymerization or depolymerization"/>
    <property type="evidence" value="ECO:0007669"/>
    <property type="project" value="InterPro"/>
</dbReference>
<reference evidence="4 5" key="1">
    <citation type="journal article" date="2018" name="Gigascience">
        <title>Genomes of trombidid mites reveal novel predicted allergens and laterally-transferred genes associated with secondary metabolism.</title>
        <authorList>
            <person name="Dong X."/>
            <person name="Chaisiri K."/>
            <person name="Xia D."/>
            <person name="Armstrong S.D."/>
            <person name="Fang Y."/>
            <person name="Donnelly M.J."/>
            <person name="Kadowaki T."/>
            <person name="McGarry J.W."/>
            <person name="Darby A.C."/>
            <person name="Makepeace B.L."/>
        </authorList>
    </citation>
    <scope>NUCLEOTIDE SEQUENCE [LARGE SCALE GENOMIC DNA]</scope>
    <source>
        <strain evidence="4">UoL-UT</strain>
    </source>
</reference>
<dbReference type="EMBL" id="NCKV01008272">
    <property type="protein sequence ID" value="RWS22629.1"/>
    <property type="molecule type" value="Genomic_DNA"/>
</dbReference>